<keyword evidence="4" id="KW-1185">Reference proteome</keyword>
<gene>
    <name evidence="3" type="ORF">BC777_0121</name>
</gene>
<evidence type="ECO:0000313" key="4">
    <source>
        <dbReference type="Proteomes" id="UP000228531"/>
    </source>
</evidence>
<dbReference type="Proteomes" id="UP000228531">
    <property type="component" value="Unassembled WGS sequence"/>
</dbReference>
<dbReference type="PANTHER" id="PTHR38342:SF2">
    <property type="entry name" value="INNER MEMBRANE OR EXPORTED"/>
    <property type="match status" value="1"/>
</dbReference>
<feature type="domain" description="DUF302" evidence="2">
    <location>
        <begin position="52"/>
        <end position="111"/>
    </location>
</feature>
<dbReference type="SUPFAM" id="SSF103247">
    <property type="entry name" value="TT1751-like"/>
    <property type="match status" value="1"/>
</dbReference>
<reference evidence="3 4" key="1">
    <citation type="submission" date="2017-11" db="EMBL/GenBank/DDBJ databases">
        <title>Genomic Encyclopedia of Archaeal and Bacterial Type Strains, Phase II (KMG-II): From Individual Species to Whole Genera.</title>
        <authorList>
            <person name="Goeker M."/>
        </authorList>
    </citation>
    <scope>NUCLEOTIDE SEQUENCE [LARGE SCALE GENOMIC DNA]</scope>
    <source>
        <strain evidence="3 4">DSM 29128</strain>
    </source>
</reference>
<proteinExistence type="predicted"/>
<evidence type="ECO:0000313" key="3">
    <source>
        <dbReference type="EMBL" id="PJI91296.1"/>
    </source>
</evidence>
<feature type="chain" id="PRO_5014689464" evidence="1">
    <location>
        <begin position="20"/>
        <end position="148"/>
    </location>
</feature>
<keyword evidence="1" id="KW-0732">Signal</keyword>
<sequence length="148" mass="15286">MRFAMTAAVIGLCAAPLWAENMMKPSPLSVSETIDGLEAAVNGAGATVFARVDHAAGAESVGKSIPDATLLIFGNPALGTLAMEDDVRAGLMLPLRVLAYEDADGNTQMTWTPAEDLLAGLDIAPDAEVIGRINGALNMLTDKAMSAN</sequence>
<dbReference type="EMBL" id="PGTY01000001">
    <property type="protein sequence ID" value="PJI91296.1"/>
    <property type="molecule type" value="Genomic_DNA"/>
</dbReference>
<dbReference type="PANTHER" id="PTHR38342">
    <property type="entry name" value="SLR5037 PROTEIN"/>
    <property type="match status" value="1"/>
</dbReference>
<dbReference type="OrthoDB" id="9799367at2"/>
<dbReference type="Pfam" id="PF03625">
    <property type="entry name" value="DUF302"/>
    <property type="match status" value="1"/>
</dbReference>
<organism evidence="3 4">
    <name type="scientific">Yoonia maricola</name>
    <dbReference type="NCBI Taxonomy" id="420999"/>
    <lineage>
        <taxon>Bacteria</taxon>
        <taxon>Pseudomonadati</taxon>
        <taxon>Pseudomonadota</taxon>
        <taxon>Alphaproteobacteria</taxon>
        <taxon>Rhodobacterales</taxon>
        <taxon>Paracoccaceae</taxon>
        <taxon>Yoonia</taxon>
    </lineage>
</organism>
<dbReference type="InterPro" id="IPR035923">
    <property type="entry name" value="TT1751-like_sf"/>
</dbReference>
<dbReference type="Gene3D" id="3.30.310.70">
    <property type="entry name" value="TT1751-like domain"/>
    <property type="match status" value="1"/>
</dbReference>
<evidence type="ECO:0000259" key="2">
    <source>
        <dbReference type="Pfam" id="PF03625"/>
    </source>
</evidence>
<name>A0A2M8WK82_9RHOB</name>
<evidence type="ECO:0000256" key="1">
    <source>
        <dbReference type="SAM" id="SignalP"/>
    </source>
</evidence>
<feature type="signal peptide" evidence="1">
    <location>
        <begin position="1"/>
        <end position="19"/>
    </location>
</feature>
<dbReference type="RefSeq" id="WP_100366235.1">
    <property type="nucleotide sequence ID" value="NZ_PGTY01000001.1"/>
</dbReference>
<comment type="caution">
    <text evidence="3">The sequence shown here is derived from an EMBL/GenBank/DDBJ whole genome shotgun (WGS) entry which is preliminary data.</text>
</comment>
<dbReference type="AlphaFoldDB" id="A0A2M8WK82"/>
<accession>A0A2M8WK82</accession>
<dbReference type="CDD" id="cd14797">
    <property type="entry name" value="DUF302"/>
    <property type="match status" value="1"/>
</dbReference>
<protein>
    <submittedName>
        <fullName evidence="3">Uncharacterized protein (DUF302 family)</fullName>
    </submittedName>
</protein>
<dbReference type="InterPro" id="IPR005180">
    <property type="entry name" value="DUF302"/>
</dbReference>